<dbReference type="GO" id="GO:0003723">
    <property type="term" value="F:RNA binding"/>
    <property type="evidence" value="ECO:0007669"/>
    <property type="project" value="InterPro"/>
</dbReference>
<protein>
    <recommendedName>
        <fullName evidence="4">tRNA pseudouridine synthase A</fullName>
        <ecNumber evidence="4">5.4.99.12</ecNumber>
    </recommendedName>
    <alternativeName>
        <fullName evidence="4">tRNA pseudouridine(38-40) synthase</fullName>
    </alternativeName>
    <alternativeName>
        <fullName evidence="4">tRNA pseudouridylate synthase I</fullName>
    </alternativeName>
    <alternativeName>
        <fullName evidence="4">tRNA-uridine isomerase I</fullName>
    </alternativeName>
</protein>
<evidence type="ECO:0000256" key="2">
    <source>
        <dbReference type="ARBA" id="ARBA00022694"/>
    </source>
</evidence>
<dbReference type="GO" id="GO:0031119">
    <property type="term" value="P:tRNA pseudouridine synthesis"/>
    <property type="evidence" value="ECO:0007669"/>
    <property type="project" value="UniProtKB-UniRule"/>
</dbReference>
<comment type="catalytic activity">
    <reaction evidence="4 7">
        <text>uridine(38/39/40) in tRNA = pseudouridine(38/39/40) in tRNA</text>
        <dbReference type="Rhea" id="RHEA:22376"/>
        <dbReference type="Rhea" id="RHEA-COMP:10085"/>
        <dbReference type="Rhea" id="RHEA-COMP:10087"/>
        <dbReference type="ChEBI" id="CHEBI:65314"/>
        <dbReference type="ChEBI" id="CHEBI:65315"/>
        <dbReference type="EC" id="5.4.99.12"/>
    </reaction>
</comment>
<dbReference type="GO" id="GO:0160147">
    <property type="term" value="F:tRNA pseudouridine(38-40) synthase activity"/>
    <property type="evidence" value="ECO:0007669"/>
    <property type="project" value="UniProtKB-EC"/>
</dbReference>
<dbReference type="PANTHER" id="PTHR11142:SF0">
    <property type="entry name" value="TRNA PSEUDOURIDINE SYNTHASE-LIKE 1"/>
    <property type="match status" value="1"/>
</dbReference>
<evidence type="ECO:0000256" key="3">
    <source>
        <dbReference type="ARBA" id="ARBA00023235"/>
    </source>
</evidence>
<dbReference type="Proteomes" id="UP000218775">
    <property type="component" value="Unassembled WGS sequence"/>
</dbReference>
<dbReference type="InterPro" id="IPR020103">
    <property type="entry name" value="PsdUridine_synth_cat_dom_sf"/>
</dbReference>
<dbReference type="PANTHER" id="PTHR11142">
    <property type="entry name" value="PSEUDOURIDYLATE SYNTHASE"/>
    <property type="match status" value="1"/>
</dbReference>
<name>A0A2A4X5Y6_UNCAE</name>
<dbReference type="InterPro" id="IPR020094">
    <property type="entry name" value="TruA/RsuA/RluB/E/F_N"/>
</dbReference>
<comment type="subunit">
    <text evidence="4">Homodimer.</text>
</comment>
<dbReference type="AlphaFoldDB" id="A0A2A4X5Y6"/>
<evidence type="ECO:0000259" key="8">
    <source>
        <dbReference type="Pfam" id="PF01416"/>
    </source>
</evidence>
<dbReference type="HAMAP" id="MF_00171">
    <property type="entry name" value="TruA"/>
    <property type="match status" value="1"/>
</dbReference>
<proteinExistence type="inferred from homology"/>
<evidence type="ECO:0000313" key="10">
    <source>
        <dbReference type="Proteomes" id="UP000218775"/>
    </source>
</evidence>
<comment type="caution">
    <text evidence="9">The sequence shown here is derived from an EMBL/GenBank/DDBJ whole genome shotgun (WGS) entry which is preliminary data.</text>
</comment>
<evidence type="ECO:0000313" key="9">
    <source>
        <dbReference type="EMBL" id="PCI77980.1"/>
    </source>
</evidence>
<evidence type="ECO:0000256" key="4">
    <source>
        <dbReference type="HAMAP-Rule" id="MF_00171"/>
    </source>
</evidence>
<accession>A0A2A4X5Y6</accession>
<dbReference type="InterPro" id="IPR020097">
    <property type="entry name" value="PsdUridine_synth_TruA_a/b_dom"/>
</dbReference>
<evidence type="ECO:0000256" key="7">
    <source>
        <dbReference type="RuleBase" id="RU003792"/>
    </source>
</evidence>
<dbReference type="Pfam" id="PF01416">
    <property type="entry name" value="PseudoU_synth_1"/>
    <property type="match status" value="2"/>
</dbReference>
<dbReference type="CDD" id="cd02570">
    <property type="entry name" value="PseudoU_synth_EcTruA"/>
    <property type="match status" value="1"/>
</dbReference>
<comment type="function">
    <text evidence="4">Formation of pseudouridine at positions 38, 39 and 40 in the anticodon stem and loop of transfer RNAs.</text>
</comment>
<feature type="domain" description="Pseudouridine synthase I TruA alpha/beta" evidence="8">
    <location>
        <begin position="8"/>
        <end position="96"/>
    </location>
</feature>
<dbReference type="PIRSF" id="PIRSF001430">
    <property type="entry name" value="tRNA_psdUrid_synth"/>
    <property type="match status" value="1"/>
</dbReference>
<feature type="domain" description="Pseudouridine synthase I TruA alpha/beta" evidence="8">
    <location>
        <begin position="146"/>
        <end position="249"/>
    </location>
</feature>
<evidence type="ECO:0000256" key="1">
    <source>
        <dbReference type="ARBA" id="ARBA00009375"/>
    </source>
</evidence>
<dbReference type="InterPro" id="IPR001406">
    <property type="entry name" value="PsdUridine_synth_TruA"/>
</dbReference>
<dbReference type="EC" id="5.4.99.12" evidence="4"/>
<dbReference type="Gene3D" id="3.30.70.660">
    <property type="entry name" value="Pseudouridine synthase I, catalytic domain, C-terminal subdomain"/>
    <property type="match status" value="1"/>
</dbReference>
<comment type="similarity">
    <text evidence="1 4 7">Belongs to the tRNA pseudouridine synthase TruA family.</text>
</comment>
<dbReference type="EMBL" id="NVUK01000010">
    <property type="protein sequence ID" value="PCI77980.1"/>
    <property type="molecule type" value="Genomic_DNA"/>
</dbReference>
<feature type="binding site" evidence="4 6">
    <location>
        <position position="113"/>
    </location>
    <ligand>
        <name>substrate</name>
    </ligand>
</feature>
<evidence type="ECO:0000256" key="5">
    <source>
        <dbReference type="PIRSR" id="PIRSR001430-1"/>
    </source>
</evidence>
<dbReference type="NCBIfam" id="TIGR00071">
    <property type="entry name" value="hisT_truA"/>
    <property type="match status" value="1"/>
</dbReference>
<feature type="active site" description="Nucleophile" evidence="4 5">
    <location>
        <position position="54"/>
    </location>
</feature>
<dbReference type="Gene3D" id="3.30.70.580">
    <property type="entry name" value="Pseudouridine synthase I, catalytic domain, N-terminal subdomain"/>
    <property type="match status" value="1"/>
</dbReference>
<comment type="caution">
    <text evidence="4">Lacks conserved residue(s) required for the propagation of feature annotation.</text>
</comment>
<sequence length="260" mass="29247">MEHRFKLIVSYDGTDFFGWQHSQKDLATIEATLSAALEKIFNQPLKLEAASRTDAGVHAQGQVVCFSVKGSTITTGQLQLSLNQMLPRSIRVFHVDVCALDFYPSIHVLKKSYQYHITTGPYHHPFDRFYSWHILSPLCLKSIKAAMPHFLGTHDFTAFVNQGNTPYANHTRTLFDLSLEQTGPQKYTFNVCGDSFMYKMVRNIVGTLVHVGKKRIDPENIPAIIAGKNRVDGGETAPAQGLFLQKVYYKQHAITEGITL</sequence>
<keyword evidence="2 4" id="KW-0819">tRNA processing</keyword>
<keyword evidence="3 4" id="KW-0413">Isomerase</keyword>
<dbReference type="SUPFAM" id="SSF55120">
    <property type="entry name" value="Pseudouridine synthase"/>
    <property type="match status" value="1"/>
</dbReference>
<evidence type="ECO:0000256" key="6">
    <source>
        <dbReference type="PIRSR" id="PIRSR001430-2"/>
    </source>
</evidence>
<gene>
    <name evidence="4" type="primary">truA</name>
    <name evidence="9" type="ORF">COB21_02135</name>
</gene>
<organism evidence="9 10">
    <name type="scientific">Aerophobetes bacterium</name>
    <dbReference type="NCBI Taxonomy" id="2030807"/>
    <lineage>
        <taxon>Bacteria</taxon>
        <taxon>Candidatus Aerophobota</taxon>
    </lineage>
</organism>
<dbReference type="InterPro" id="IPR020095">
    <property type="entry name" value="PsdUridine_synth_TruA_C"/>
</dbReference>
<reference evidence="10" key="1">
    <citation type="submission" date="2017-08" db="EMBL/GenBank/DDBJ databases">
        <title>A dynamic microbial community with high functional redundancy inhabits the cold, oxic subseafloor aquifer.</title>
        <authorList>
            <person name="Tully B.J."/>
            <person name="Wheat C.G."/>
            <person name="Glazer B.T."/>
            <person name="Huber J.A."/>
        </authorList>
    </citation>
    <scope>NUCLEOTIDE SEQUENCE [LARGE SCALE GENOMIC DNA]</scope>
</reference>